<dbReference type="AlphaFoldDB" id="A0A6I6SMQ7"/>
<sequence>MLGTEAEETPEAVACHAGEPTFEDEACLLHNWVAFGLASQRGDREWRSQAMMQLDAAPGRSEAERELARAVTLAWGNESEWRQAAELYQEYTHAAPADLQPLLRYWRNELEGRRSLSSQGSNARAQVASLQQENAELAEKLEALTAIEQNMNLRQQSP</sequence>
<gene>
    <name evidence="2" type="ORF">EKK97_03615</name>
</gene>
<dbReference type="EMBL" id="CP035042">
    <property type="protein sequence ID" value="QHC48877.1"/>
    <property type="molecule type" value="Genomic_DNA"/>
</dbReference>
<feature type="coiled-coil region" evidence="1">
    <location>
        <begin position="120"/>
        <end position="150"/>
    </location>
</feature>
<dbReference type="RefSeq" id="WP_159549175.1">
    <property type="nucleotide sequence ID" value="NZ_CP035042.1"/>
</dbReference>
<dbReference type="KEGG" id="htx:EKK97_03615"/>
<keyword evidence="1" id="KW-0175">Coiled coil</keyword>
<organism evidence="2 3">
    <name type="scientific">Billgrantia tianxiuensis</name>
    <dbReference type="NCBI Taxonomy" id="2497861"/>
    <lineage>
        <taxon>Bacteria</taxon>
        <taxon>Pseudomonadati</taxon>
        <taxon>Pseudomonadota</taxon>
        <taxon>Gammaproteobacteria</taxon>
        <taxon>Oceanospirillales</taxon>
        <taxon>Halomonadaceae</taxon>
        <taxon>Billgrantia</taxon>
    </lineage>
</organism>
<reference evidence="2 3" key="1">
    <citation type="submission" date="2019-01" db="EMBL/GenBank/DDBJ databases">
        <title>Complete genome of a denitifying bacterium Halomons sp. BC-M4-5.</title>
        <authorList>
            <person name="Wang L."/>
            <person name="Shao Z."/>
        </authorList>
    </citation>
    <scope>NUCLEOTIDE SEQUENCE [LARGE SCALE GENOMIC DNA]</scope>
    <source>
        <strain evidence="2 3">BC-M4-5</strain>
    </source>
</reference>
<proteinExistence type="predicted"/>
<evidence type="ECO:0000313" key="2">
    <source>
        <dbReference type="EMBL" id="QHC48877.1"/>
    </source>
</evidence>
<keyword evidence="3" id="KW-1185">Reference proteome</keyword>
<accession>A0A6I6SMQ7</accession>
<dbReference type="OrthoDB" id="6172547at2"/>
<protein>
    <submittedName>
        <fullName evidence="2">Uncharacterized protein</fullName>
    </submittedName>
</protein>
<dbReference type="Proteomes" id="UP000464013">
    <property type="component" value="Chromosome"/>
</dbReference>
<evidence type="ECO:0000256" key="1">
    <source>
        <dbReference type="SAM" id="Coils"/>
    </source>
</evidence>
<name>A0A6I6SMQ7_9GAMM</name>
<evidence type="ECO:0000313" key="3">
    <source>
        <dbReference type="Proteomes" id="UP000464013"/>
    </source>
</evidence>